<name>A0AAE0W9N9_9BIVA</name>
<dbReference type="Proteomes" id="UP001195483">
    <property type="component" value="Unassembled WGS sequence"/>
</dbReference>
<protein>
    <submittedName>
        <fullName evidence="1">Uncharacterized protein</fullName>
    </submittedName>
</protein>
<dbReference type="EMBL" id="JAEAOA010002126">
    <property type="protein sequence ID" value="KAK3605385.1"/>
    <property type="molecule type" value="Genomic_DNA"/>
</dbReference>
<proteinExistence type="predicted"/>
<sequence length="164" mass="18647">MTSETQRPVGDHLGLRDRWEAYCTDKVIKSTIGNYRDNRFNGLFQTADEILIHRLDFQTVIGTVNAPNKKILSVDADLKSDHIVTMLLALGLIYVRVTGPEAADPNTMRTRFAQVTNLGCEHHFGDLDSSQKRRPNASMHQHPSIHLLKRNRLKMKTQAQLVED</sequence>
<reference evidence="1" key="3">
    <citation type="submission" date="2023-05" db="EMBL/GenBank/DDBJ databases">
        <authorList>
            <person name="Smith C.H."/>
        </authorList>
    </citation>
    <scope>NUCLEOTIDE SEQUENCE</scope>
    <source>
        <strain evidence="1">CHS0354</strain>
        <tissue evidence="1">Mantle</tissue>
    </source>
</reference>
<evidence type="ECO:0000313" key="2">
    <source>
        <dbReference type="Proteomes" id="UP001195483"/>
    </source>
</evidence>
<organism evidence="1 2">
    <name type="scientific">Potamilus streckersoni</name>
    <dbReference type="NCBI Taxonomy" id="2493646"/>
    <lineage>
        <taxon>Eukaryota</taxon>
        <taxon>Metazoa</taxon>
        <taxon>Spiralia</taxon>
        <taxon>Lophotrochozoa</taxon>
        <taxon>Mollusca</taxon>
        <taxon>Bivalvia</taxon>
        <taxon>Autobranchia</taxon>
        <taxon>Heteroconchia</taxon>
        <taxon>Palaeoheterodonta</taxon>
        <taxon>Unionida</taxon>
        <taxon>Unionoidea</taxon>
        <taxon>Unionidae</taxon>
        <taxon>Ambleminae</taxon>
        <taxon>Lampsilini</taxon>
        <taxon>Potamilus</taxon>
    </lineage>
</organism>
<dbReference type="AlphaFoldDB" id="A0AAE0W9N9"/>
<reference evidence="1" key="2">
    <citation type="journal article" date="2021" name="Genome Biol. Evol.">
        <title>Developing a high-quality reference genome for a parasitic bivalve with doubly uniparental inheritance (Bivalvia: Unionida).</title>
        <authorList>
            <person name="Smith C.H."/>
        </authorList>
    </citation>
    <scope>NUCLEOTIDE SEQUENCE</scope>
    <source>
        <strain evidence="1">CHS0354</strain>
        <tissue evidence="1">Mantle</tissue>
    </source>
</reference>
<comment type="caution">
    <text evidence="1">The sequence shown here is derived from an EMBL/GenBank/DDBJ whole genome shotgun (WGS) entry which is preliminary data.</text>
</comment>
<evidence type="ECO:0000313" key="1">
    <source>
        <dbReference type="EMBL" id="KAK3605385.1"/>
    </source>
</evidence>
<accession>A0AAE0W9N9</accession>
<keyword evidence="2" id="KW-1185">Reference proteome</keyword>
<reference evidence="1" key="1">
    <citation type="journal article" date="2021" name="Genome Biol. Evol.">
        <title>A High-Quality Reference Genome for a Parasitic Bivalve with Doubly Uniparental Inheritance (Bivalvia: Unionida).</title>
        <authorList>
            <person name="Smith C.H."/>
        </authorList>
    </citation>
    <scope>NUCLEOTIDE SEQUENCE</scope>
    <source>
        <strain evidence="1">CHS0354</strain>
    </source>
</reference>
<gene>
    <name evidence="1" type="ORF">CHS0354_036292</name>
</gene>